<evidence type="ECO:0000313" key="2">
    <source>
        <dbReference type="EMBL" id="OYQ18016.1"/>
    </source>
</evidence>
<dbReference type="AlphaFoldDB" id="A0A255XM34"/>
<feature type="domain" description="AB hydrolase-1" evidence="1">
    <location>
        <begin position="31"/>
        <end position="145"/>
    </location>
</feature>
<gene>
    <name evidence="2" type="ORF">CHR90_13690</name>
</gene>
<proteinExistence type="predicted"/>
<dbReference type="PANTHER" id="PTHR43433">
    <property type="entry name" value="HYDROLASE, ALPHA/BETA FOLD FAMILY PROTEIN"/>
    <property type="match status" value="1"/>
</dbReference>
<evidence type="ECO:0000259" key="1">
    <source>
        <dbReference type="Pfam" id="PF00561"/>
    </source>
</evidence>
<dbReference type="OrthoDB" id="9779853at2"/>
<sequence>MLDAATEGVIALSGARLEYRWLPASHRPEAPPIVMLHEGLGCIAIWRDLPEKIRDATGCGVLVYSREGYGNSSPVTLPRQPDYHTREVEAFLLPLLNALGLPRVTLFGHSDGGTIALIAAALAPERVAGAMTLAAHVFNEDMSRAGIRAAEQAFLDGDLRARLKRLHGENVDGAFWGWCRTWLAPEFHDWDITALLPAIRAPLLVVQGEDDEYGTPRQVAAIVEGTAGPAEALMLPGVGHSPHRDQPGTILAGLVRLVAGEVAFKP</sequence>
<comment type="caution">
    <text evidence="2">The sequence shown here is derived from an EMBL/GenBank/DDBJ whole genome shotgun (WGS) entry which is preliminary data.</text>
</comment>
<dbReference type="Gene3D" id="3.40.50.1820">
    <property type="entry name" value="alpha/beta hydrolase"/>
    <property type="match status" value="1"/>
</dbReference>
<dbReference type="Proteomes" id="UP000216361">
    <property type="component" value="Unassembled WGS sequence"/>
</dbReference>
<dbReference type="Pfam" id="PF00561">
    <property type="entry name" value="Abhydrolase_1"/>
    <property type="match status" value="1"/>
</dbReference>
<dbReference type="RefSeq" id="WP_094409578.1">
    <property type="nucleotide sequence ID" value="NZ_BMJZ01000002.1"/>
</dbReference>
<name>A0A255XM34_9PROT</name>
<dbReference type="InterPro" id="IPR050471">
    <property type="entry name" value="AB_hydrolase"/>
</dbReference>
<dbReference type="InterPro" id="IPR000073">
    <property type="entry name" value="AB_hydrolase_1"/>
</dbReference>
<accession>A0A255XM34</accession>
<dbReference type="SUPFAM" id="SSF53474">
    <property type="entry name" value="alpha/beta-Hydrolases"/>
    <property type="match status" value="1"/>
</dbReference>
<evidence type="ECO:0000313" key="3">
    <source>
        <dbReference type="Proteomes" id="UP000216361"/>
    </source>
</evidence>
<protein>
    <recommendedName>
        <fullName evidence="1">AB hydrolase-1 domain-containing protein</fullName>
    </recommendedName>
</protein>
<dbReference type="EMBL" id="NOXS01000033">
    <property type="protein sequence ID" value="OYQ18016.1"/>
    <property type="molecule type" value="Genomic_DNA"/>
</dbReference>
<dbReference type="InterPro" id="IPR029058">
    <property type="entry name" value="AB_hydrolase_fold"/>
</dbReference>
<organism evidence="2 3">
    <name type="scientific">Elstera cyanobacteriorum</name>
    <dbReference type="NCBI Taxonomy" id="2022747"/>
    <lineage>
        <taxon>Bacteria</taxon>
        <taxon>Pseudomonadati</taxon>
        <taxon>Pseudomonadota</taxon>
        <taxon>Alphaproteobacteria</taxon>
        <taxon>Rhodospirillales</taxon>
        <taxon>Rhodospirillaceae</taxon>
        <taxon>Elstera</taxon>
    </lineage>
</organism>
<keyword evidence="3" id="KW-1185">Reference proteome</keyword>
<reference evidence="2 3" key="1">
    <citation type="submission" date="2017-07" db="EMBL/GenBank/DDBJ databases">
        <title>Elstera cyanobacteriorum sp. nov., a novel bacterium isolated from cyanobacterial aggregates in a eutrophic lake.</title>
        <authorList>
            <person name="Cai H."/>
        </authorList>
    </citation>
    <scope>NUCLEOTIDE SEQUENCE [LARGE SCALE GENOMIC DNA]</scope>
    <source>
        <strain evidence="2 3">TH019</strain>
    </source>
</reference>
<dbReference type="PANTHER" id="PTHR43433:SF10">
    <property type="entry name" value="AB HYDROLASE-1 DOMAIN-CONTAINING PROTEIN"/>
    <property type="match status" value="1"/>
</dbReference>